<evidence type="ECO:0000313" key="2">
    <source>
        <dbReference type="Proteomes" id="UP001341840"/>
    </source>
</evidence>
<gene>
    <name evidence="1" type="ORF">PIB30_061084</name>
</gene>
<accession>A0ABU6SKS8</accession>
<dbReference type="Proteomes" id="UP001341840">
    <property type="component" value="Unassembled WGS sequence"/>
</dbReference>
<keyword evidence="2" id="KW-1185">Reference proteome</keyword>
<protein>
    <submittedName>
        <fullName evidence="1">Uncharacterized protein</fullName>
    </submittedName>
</protein>
<evidence type="ECO:0000313" key="1">
    <source>
        <dbReference type="EMBL" id="MED6137020.1"/>
    </source>
</evidence>
<comment type="caution">
    <text evidence="1">The sequence shown here is derived from an EMBL/GenBank/DDBJ whole genome shotgun (WGS) entry which is preliminary data.</text>
</comment>
<sequence>MAGLISDSLSMVGPSIMFVPEAPRFRYIYIDGLSPLATAWPSATSASRSRATSRPSACRFDPIPLPSPYLRLWFLCNFSIAHVGVSFTSAYLATARVA</sequence>
<dbReference type="EMBL" id="JASCZI010060964">
    <property type="protein sequence ID" value="MED6137020.1"/>
    <property type="molecule type" value="Genomic_DNA"/>
</dbReference>
<reference evidence="1 2" key="1">
    <citation type="journal article" date="2023" name="Plants (Basel)">
        <title>Bridging the Gap: Combining Genomics and Transcriptomics Approaches to Understand Stylosanthes scabra, an Orphan Legume from the Brazilian Caatinga.</title>
        <authorList>
            <person name="Ferreira-Neto J.R.C."/>
            <person name="da Silva M.D."/>
            <person name="Binneck E."/>
            <person name="de Melo N.F."/>
            <person name="da Silva R.H."/>
            <person name="de Melo A.L.T.M."/>
            <person name="Pandolfi V."/>
            <person name="Bustamante F.O."/>
            <person name="Brasileiro-Vidal A.C."/>
            <person name="Benko-Iseppon A.M."/>
        </authorList>
    </citation>
    <scope>NUCLEOTIDE SEQUENCE [LARGE SCALE GENOMIC DNA]</scope>
    <source>
        <tissue evidence="1">Leaves</tissue>
    </source>
</reference>
<organism evidence="1 2">
    <name type="scientific">Stylosanthes scabra</name>
    <dbReference type="NCBI Taxonomy" id="79078"/>
    <lineage>
        <taxon>Eukaryota</taxon>
        <taxon>Viridiplantae</taxon>
        <taxon>Streptophyta</taxon>
        <taxon>Embryophyta</taxon>
        <taxon>Tracheophyta</taxon>
        <taxon>Spermatophyta</taxon>
        <taxon>Magnoliopsida</taxon>
        <taxon>eudicotyledons</taxon>
        <taxon>Gunneridae</taxon>
        <taxon>Pentapetalae</taxon>
        <taxon>rosids</taxon>
        <taxon>fabids</taxon>
        <taxon>Fabales</taxon>
        <taxon>Fabaceae</taxon>
        <taxon>Papilionoideae</taxon>
        <taxon>50 kb inversion clade</taxon>
        <taxon>dalbergioids sensu lato</taxon>
        <taxon>Dalbergieae</taxon>
        <taxon>Pterocarpus clade</taxon>
        <taxon>Stylosanthes</taxon>
    </lineage>
</organism>
<proteinExistence type="predicted"/>
<name>A0ABU6SKS8_9FABA</name>